<keyword evidence="1" id="KW-0805">Transcription regulation</keyword>
<dbReference type="InterPro" id="IPR028082">
    <property type="entry name" value="Peripla_BP_I"/>
</dbReference>
<sequence>MSRPTLSAVASRAGVSVSTASIAFSGSGPIADATRERVLDAARELGYTGPSPLGRQLRSGRSGIVGVVVGDHVSRTFRDPVAVRVLDGLVSELGAAGLGVLLIPGIGQDTDPLLQTAAMDVAVLVWGARSDDPTYAALETRGLPVVIGEGAPRPGVPLVAIADREGTAALGRHVVGLGHERVAAVALPFGCSPEHTGLADADRVARAARTPTRNRLDGLTDAGITPVAVWEADASLVEEGRAAGLALLDVPAERRPTAVLAQSDLLAAGVLLAAHDLGLRVPEDVSVAGFDGVDLPWLGADRLTTVRQPLEGKGTALGRAVVALLAGEEPGSVVLDVELSPGTTTGPAPR</sequence>
<proteinExistence type="predicted"/>
<name>A0A2M8WVJ7_9MICO</name>
<organism evidence="5 6">
    <name type="scientific">Luteimicrobium subarcticum</name>
    <dbReference type="NCBI Taxonomy" id="620910"/>
    <lineage>
        <taxon>Bacteria</taxon>
        <taxon>Bacillati</taxon>
        <taxon>Actinomycetota</taxon>
        <taxon>Actinomycetes</taxon>
        <taxon>Micrococcales</taxon>
        <taxon>Luteimicrobium</taxon>
    </lineage>
</organism>
<dbReference type="SMART" id="SM00354">
    <property type="entry name" value="HTH_LACI"/>
    <property type="match status" value="1"/>
</dbReference>
<dbReference type="GO" id="GO:0003700">
    <property type="term" value="F:DNA-binding transcription factor activity"/>
    <property type="evidence" value="ECO:0007669"/>
    <property type="project" value="TreeGrafter"/>
</dbReference>
<gene>
    <name evidence="5" type="ORF">CLV34_0798</name>
</gene>
<keyword evidence="6" id="KW-1185">Reference proteome</keyword>
<dbReference type="OrthoDB" id="5171752at2"/>
<dbReference type="SUPFAM" id="SSF47413">
    <property type="entry name" value="lambda repressor-like DNA-binding domains"/>
    <property type="match status" value="1"/>
</dbReference>
<dbReference type="PROSITE" id="PS50932">
    <property type="entry name" value="HTH_LACI_2"/>
    <property type="match status" value="1"/>
</dbReference>
<dbReference type="InterPro" id="IPR000843">
    <property type="entry name" value="HTH_LacI"/>
</dbReference>
<comment type="caution">
    <text evidence="5">The sequence shown here is derived from an EMBL/GenBank/DDBJ whole genome shotgun (WGS) entry which is preliminary data.</text>
</comment>
<dbReference type="SUPFAM" id="SSF53822">
    <property type="entry name" value="Periplasmic binding protein-like I"/>
    <property type="match status" value="1"/>
</dbReference>
<keyword evidence="2" id="KW-0238">DNA-binding</keyword>
<evidence type="ECO:0000313" key="5">
    <source>
        <dbReference type="EMBL" id="PJI94949.1"/>
    </source>
</evidence>
<dbReference type="InterPro" id="IPR010982">
    <property type="entry name" value="Lambda_DNA-bd_dom_sf"/>
</dbReference>
<keyword evidence="3" id="KW-0804">Transcription</keyword>
<dbReference type="CDD" id="cd01392">
    <property type="entry name" value="HTH_LacI"/>
    <property type="match status" value="1"/>
</dbReference>
<evidence type="ECO:0000259" key="4">
    <source>
        <dbReference type="PROSITE" id="PS50932"/>
    </source>
</evidence>
<accession>A0A2M8WVJ7</accession>
<evidence type="ECO:0000256" key="3">
    <source>
        <dbReference type="ARBA" id="ARBA00023163"/>
    </source>
</evidence>
<dbReference type="GO" id="GO:0000976">
    <property type="term" value="F:transcription cis-regulatory region binding"/>
    <property type="evidence" value="ECO:0007669"/>
    <property type="project" value="TreeGrafter"/>
</dbReference>
<protein>
    <submittedName>
        <fullName evidence="5">LacI family transcriptional regulator</fullName>
    </submittedName>
</protein>
<dbReference type="PANTHER" id="PTHR30146">
    <property type="entry name" value="LACI-RELATED TRANSCRIPTIONAL REPRESSOR"/>
    <property type="match status" value="1"/>
</dbReference>
<evidence type="ECO:0000256" key="1">
    <source>
        <dbReference type="ARBA" id="ARBA00023015"/>
    </source>
</evidence>
<dbReference type="Pfam" id="PF13377">
    <property type="entry name" value="Peripla_BP_3"/>
    <property type="match status" value="1"/>
</dbReference>
<dbReference type="Gene3D" id="3.40.50.2300">
    <property type="match status" value="2"/>
</dbReference>
<dbReference type="InterPro" id="IPR046335">
    <property type="entry name" value="LacI/GalR-like_sensor"/>
</dbReference>
<dbReference type="EMBL" id="PGTZ01000006">
    <property type="protein sequence ID" value="PJI94949.1"/>
    <property type="molecule type" value="Genomic_DNA"/>
</dbReference>
<dbReference type="RefSeq" id="WP_100348888.1">
    <property type="nucleotide sequence ID" value="NZ_PGTZ01000006.1"/>
</dbReference>
<dbReference type="Pfam" id="PF00356">
    <property type="entry name" value="LacI"/>
    <property type="match status" value="1"/>
</dbReference>
<dbReference type="CDD" id="cd06279">
    <property type="entry name" value="PBP1_LacI-like"/>
    <property type="match status" value="1"/>
</dbReference>
<dbReference type="AlphaFoldDB" id="A0A2M8WVJ7"/>
<feature type="domain" description="HTH lacI-type" evidence="4">
    <location>
        <begin position="4"/>
        <end position="59"/>
    </location>
</feature>
<dbReference type="Proteomes" id="UP000231586">
    <property type="component" value="Unassembled WGS sequence"/>
</dbReference>
<reference evidence="5 6" key="1">
    <citation type="submission" date="2017-11" db="EMBL/GenBank/DDBJ databases">
        <title>Genomic Encyclopedia of Archaeal and Bacterial Type Strains, Phase II (KMG-II): From Individual Species to Whole Genera.</title>
        <authorList>
            <person name="Goeker M."/>
        </authorList>
    </citation>
    <scope>NUCLEOTIDE SEQUENCE [LARGE SCALE GENOMIC DNA]</scope>
    <source>
        <strain evidence="5 6">DSM 22413</strain>
    </source>
</reference>
<dbReference type="Gene3D" id="1.10.260.40">
    <property type="entry name" value="lambda repressor-like DNA-binding domains"/>
    <property type="match status" value="1"/>
</dbReference>
<evidence type="ECO:0000256" key="2">
    <source>
        <dbReference type="ARBA" id="ARBA00023125"/>
    </source>
</evidence>
<evidence type="ECO:0000313" key="6">
    <source>
        <dbReference type="Proteomes" id="UP000231586"/>
    </source>
</evidence>
<dbReference type="PANTHER" id="PTHR30146:SF138">
    <property type="entry name" value="TRANSCRIPTIONAL REGULATORY PROTEIN"/>
    <property type="match status" value="1"/>
</dbReference>